<name>A0ABN6WSH3_9BACT</name>
<feature type="transmembrane region" description="Helical" evidence="1">
    <location>
        <begin position="6"/>
        <end position="27"/>
    </location>
</feature>
<dbReference type="Proteomes" id="UP001321445">
    <property type="component" value="Chromosome"/>
</dbReference>
<evidence type="ECO:0000313" key="4">
    <source>
        <dbReference type="Proteomes" id="UP001321445"/>
    </source>
</evidence>
<sequence>MESKTNYIAVGLFILLLGAGAIAFALWMGNYNSKKEFVYYYTYMKESVAGLPPDGSVKYMGVDIGKVKEIHVDPKDPTRIRLLLRIPKDFPIREGMYTTLKFTGITGIAYIEIIGGEKGAPIIKAKRGEIPVIPSKPSTLAQLGTSVTDIAEQITKALDRLSRAFSEENMHHINNTLTNIDTSSETLTHILSPSNAKKIEKLLANLENASEKIGKLYETVDLIRSTTKGLGEEGNATLLAIRESAESFKSLNLTLKRRLEEGDLNVRHLLQQTLAQSNALMRATQSLIYQLQEDAEALKNSPRDLFFKEAEPLLGPGEKEIR</sequence>
<protein>
    <submittedName>
        <fullName evidence="3">ABC transporter substrate-binding protein</fullName>
    </submittedName>
</protein>
<gene>
    <name evidence="3" type="ORF">HCR_04070</name>
</gene>
<dbReference type="InterPro" id="IPR003399">
    <property type="entry name" value="Mce/MlaD"/>
</dbReference>
<reference evidence="3 4" key="1">
    <citation type="submission" date="2023-03" db="EMBL/GenBank/DDBJ databases">
        <title>Description of Hydrogenimonas sp. ISO32.</title>
        <authorList>
            <person name="Mino S."/>
            <person name="Fukazawa S."/>
            <person name="Sawabe T."/>
        </authorList>
    </citation>
    <scope>NUCLEOTIDE SEQUENCE [LARGE SCALE GENOMIC DNA]</scope>
    <source>
        <strain evidence="3 4">ISO32</strain>
    </source>
</reference>
<dbReference type="RefSeq" id="WP_286337300.1">
    <property type="nucleotide sequence ID" value="NZ_AP027370.1"/>
</dbReference>
<keyword evidence="1" id="KW-0472">Membrane</keyword>
<keyword evidence="1" id="KW-0812">Transmembrane</keyword>
<evidence type="ECO:0000313" key="3">
    <source>
        <dbReference type="EMBL" id="BDY12095.1"/>
    </source>
</evidence>
<dbReference type="PANTHER" id="PTHR36698:SF2">
    <property type="entry name" value="MCE_MLAD DOMAIN-CONTAINING PROTEIN"/>
    <property type="match status" value="1"/>
</dbReference>
<keyword evidence="1" id="KW-1133">Transmembrane helix</keyword>
<dbReference type="Pfam" id="PF02470">
    <property type="entry name" value="MlaD"/>
    <property type="match status" value="1"/>
</dbReference>
<accession>A0ABN6WSH3</accession>
<dbReference type="EMBL" id="AP027370">
    <property type="protein sequence ID" value="BDY12095.1"/>
    <property type="molecule type" value="Genomic_DNA"/>
</dbReference>
<evidence type="ECO:0000259" key="2">
    <source>
        <dbReference type="Pfam" id="PF02470"/>
    </source>
</evidence>
<dbReference type="PANTHER" id="PTHR36698">
    <property type="entry name" value="BLL5892 PROTEIN"/>
    <property type="match status" value="1"/>
</dbReference>
<proteinExistence type="predicted"/>
<feature type="domain" description="Mce/MlaD" evidence="2">
    <location>
        <begin position="39"/>
        <end position="116"/>
    </location>
</feature>
<evidence type="ECO:0000256" key="1">
    <source>
        <dbReference type="SAM" id="Phobius"/>
    </source>
</evidence>
<organism evidence="3 4">
    <name type="scientific">Hydrogenimonas cancrithermarum</name>
    <dbReference type="NCBI Taxonomy" id="2993563"/>
    <lineage>
        <taxon>Bacteria</taxon>
        <taxon>Pseudomonadati</taxon>
        <taxon>Campylobacterota</taxon>
        <taxon>Epsilonproteobacteria</taxon>
        <taxon>Campylobacterales</taxon>
        <taxon>Hydrogenimonadaceae</taxon>
        <taxon>Hydrogenimonas</taxon>
    </lineage>
</organism>
<keyword evidence="4" id="KW-1185">Reference proteome</keyword>